<keyword evidence="5" id="KW-0539">Nucleus</keyword>
<dbReference type="Proteomes" id="UP000269793">
    <property type="component" value="Chromosome IV"/>
</dbReference>
<evidence type="ECO:0000313" key="10">
    <source>
        <dbReference type="Proteomes" id="UP000269793"/>
    </source>
</evidence>
<comment type="subcellular location">
    <subcellularLocation>
        <location evidence="6">Nucleus outer membrane</location>
        <topology evidence="6">Single-pass membrane protein</topology>
    </subcellularLocation>
</comment>
<comment type="catalytic activity">
    <reaction evidence="8">
        <text>a monoacylglycerol + H2O = glycerol + a fatty acid + H(+)</text>
        <dbReference type="Rhea" id="RHEA:15245"/>
        <dbReference type="ChEBI" id="CHEBI:15377"/>
        <dbReference type="ChEBI" id="CHEBI:15378"/>
        <dbReference type="ChEBI" id="CHEBI:17408"/>
        <dbReference type="ChEBI" id="CHEBI:17754"/>
        <dbReference type="ChEBI" id="CHEBI:28868"/>
    </reaction>
</comment>
<keyword evidence="4" id="KW-0472">Membrane</keyword>
<organism evidence="9 10">
    <name type="scientific">Malassezia restricta (strain ATCC 96810 / NBRC 103918 / CBS 7877)</name>
    <name type="common">Seborrheic dermatitis infection agent</name>
    <dbReference type="NCBI Taxonomy" id="425264"/>
    <lineage>
        <taxon>Eukaryota</taxon>
        <taxon>Fungi</taxon>
        <taxon>Dikarya</taxon>
        <taxon>Basidiomycota</taxon>
        <taxon>Ustilaginomycotina</taxon>
        <taxon>Malasseziomycetes</taxon>
        <taxon>Malasseziales</taxon>
        <taxon>Malasseziaceae</taxon>
        <taxon>Malassezia</taxon>
    </lineage>
</organism>
<evidence type="ECO:0000256" key="4">
    <source>
        <dbReference type="ARBA" id="ARBA00023136"/>
    </source>
</evidence>
<keyword evidence="10" id="KW-1185">Reference proteome</keyword>
<keyword evidence="3" id="KW-1133">Transmembrane helix</keyword>
<evidence type="ECO:0008006" key="11">
    <source>
        <dbReference type="Google" id="ProtNLM"/>
    </source>
</evidence>
<dbReference type="InterPro" id="IPR008547">
    <property type="entry name" value="DUF829_TMEM53"/>
</dbReference>
<evidence type="ECO:0000256" key="6">
    <source>
        <dbReference type="ARBA" id="ARBA00034303"/>
    </source>
</evidence>
<dbReference type="PANTHER" id="PTHR12265:SF30">
    <property type="entry name" value="TRANSMEMBRANE PROTEIN 53"/>
    <property type="match status" value="1"/>
</dbReference>
<sequence>MSANEAEQLKLEQYAPLIYVAHPDYHAAPVITPAPSVILICGWMDAQLRHVYKYVEPYRRLFPHVPVIVMLSTVDSCFRSSTKEWKKNAEIVQRILREAGKLAYEKAPNEPQTVFIHGFSNGGLISLDSLMEHMDDPSPTFPQPVGSVLDSLPGYDSARVTLSAVIAGIHGDDLKARLTRAYTQATMTVLHYVRQVTSFMGGRAPNINFAKAYINKPQSWAWRKGTAPLKCPPRLYLHTRADEYISPDAVDEHAVEVQRVNQEEPAM</sequence>
<evidence type="ECO:0000256" key="2">
    <source>
        <dbReference type="ARBA" id="ARBA00022692"/>
    </source>
</evidence>
<evidence type="ECO:0000313" key="9">
    <source>
        <dbReference type="EMBL" id="AYO43322.1"/>
    </source>
</evidence>
<dbReference type="EMBL" id="CP033151">
    <property type="protein sequence ID" value="AYO43322.1"/>
    <property type="molecule type" value="Genomic_DNA"/>
</dbReference>
<evidence type="ECO:0000256" key="3">
    <source>
        <dbReference type="ARBA" id="ARBA00022989"/>
    </source>
</evidence>
<evidence type="ECO:0000256" key="1">
    <source>
        <dbReference type="ARBA" id="ARBA00007387"/>
    </source>
</evidence>
<evidence type="ECO:0000256" key="7">
    <source>
        <dbReference type="ARBA" id="ARBA00047591"/>
    </source>
</evidence>
<dbReference type="InterPro" id="IPR029058">
    <property type="entry name" value="AB_hydrolase_fold"/>
</dbReference>
<reference evidence="9 10" key="1">
    <citation type="submission" date="2018-10" db="EMBL/GenBank/DDBJ databases">
        <title>Complete genome sequence of Malassezia restricta CBS 7877.</title>
        <authorList>
            <person name="Morand S.C."/>
            <person name="Bertignac M."/>
            <person name="Iltis A."/>
            <person name="Kolder I."/>
            <person name="Pirovano W."/>
            <person name="Jourdain R."/>
            <person name="Clavaud C."/>
        </authorList>
    </citation>
    <scope>NUCLEOTIDE SEQUENCE [LARGE SCALE GENOMIC DNA]</scope>
    <source>
        <strain evidence="9 10">CBS 7877</strain>
    </source>
</reference>
<gene>
    <name evidence="9" type="ORF">DNF11_2372</name>
</gene>
<name>A0A3G2S7M3_MALR7</name>
<dbReference type="GO" id="GO:0005640">
    <property type="term" value="C:nuclear outer membrane"/>
    <property type="evidence" value="ECO:0007669"/>
    <property type="project" value="UniProtKB-SubCell"/>
</dbReference>
<dbReference type="Pfam" id="PF05705">
    <property type="entry name" value="DUF829"/>
    <property type="match status" value="1"/>
</dbReference>
<dbReference type="PANTHER" id="PTHR12265">
    <property type="entry name" value="TRANSMEMBRANE PROTEIN 53"/>
    <property type="match status" value="1"/>
</dbReference>
<evidence type="ECO:0000256" key="5">
    <source>
        <dbReference type="ARBA" id="ARBA00023242"/>
    </source>
</evidence>
<accession>A0A3G2S7M3</accession>
<keyword evidence="2" id="KW-0812">Transmembrane</keyword>
<comment type="similarity">
    <text evidence="1">Belongs to the TMEM53 family.</text>
</comment>
<proteinExistence type="inferred from homology"/>
<evidence type="ECO:0000256" key="8">
    <source>
        <dbReference type="ARBA" id="ARBA00048461"/>
    </source>
</evidence>
<dbReference type="Gene3D" id="3.40.50.1820">
    <property type="entry name" value="alpha/beta hydrolase"/>
    <property type="match status" value="1"/>
</dbReference>
<dbReference type="OrthoDB" id="77878at2759"/>
<comment type="catalytic activity">
    <reaction evidence="7">
        <text>a diacylglycerol + H2O = a monoacylglycerol + a fatty acid + H(+)</text>
        <dbReference type="Rhea" id="RHEA:32731"/>
        <dbReference type="ChEBI" id="CHEBI:15377"/>
        <dbReference type="ChEBI" id="CHEBI:15378"/>
        <dbReference type="ChEBI" id="CHEBI:17408"/>
        <dbReference type="ChEBI" id="CHEBI:18035"/>
        <dbReference type="ChEBI" id="CHEBI:28868"/>
    </reaction>
</comment>
<dbReference type="VEuPathDB" id="FungiDB:DNF11_2372"/>
<dbReference type="AlphaFoldDB" id="A0A3G2S7M3"/>
<protein>
    <recommendedName>
        <fullName evidence="11">Transmembrane protein 53</fullName>
    </recommendedName>
</protein>
<dbReference type="SUPFAM" id="SSF53474">
    <property type="entry name" value="alpha/beta-Hydrolases"/>
    <property type="match status" value="1"/>
</dbReference>